<dbReference type="InParanoid" id="A0A066WFL9"/>
<dbReference type="Proteomes" id="UP000027361">
    <property type="component" value="Unassembled WGS sequence"/>
</dbReference>
<sequence length="91" mass="10179">MTGTGLELELAARLATESRRWLITMKAFDGQGVHLGRFWTPGLEKRYRLGTTTSRMTLVILHFFAASLSLMGNRQSTLTSQLPMPPKLRAS</sequence>
<comment type="caution">
    <text evidence="1">The sequence shown here is derived from an EMBL/GenBank/DDBJ whole genome shotgun (WGS) entry which is preliminary data.</text>
</comment>
<proteinExistence type="predicted"/>
<name>A0A066WFL9_TILAU</name>
<dbReference type="RefSeq" id="XP_013245611.1">
    <property type="nucleotide sequence ID" value="XM_013390157.1"/>
</dbReference>
<keyword evidence="2" id="KW-1185">Reference proteome</keyword>
<dbReference type="AlphaFoldDB" id="A0A066WFL9"/>
<protein>
    <submittedName>
        <fullName evidence="1">Uncharacterized protein</fullName>
    </submittedName>
</protein>
<dbReference type="HOGENOM" id="CLU_2428614_0_0_1"/>
<dbReference type="GeneID" id="25263652"/>
<accession>A0A066WFL9</accession>
<reference evidence="1 2" key="1">
    <citation type="submission" date="2014-05" db="EMBL/GenBank/DDBJ databases">
        <title>Draft genome sequence of a rare smut relative, Tilletiaria anomala UBC 951.</title>
        <authorList>
            <consortium name="DOE Joint Genome Institute"/>
            <person name="Toome M."/>
            <person name="Kuo A."/>
            <person name="Henrissat B."/>
            <person name="Lipzen A."/>
            <person name="Tritt A."/>
            <person name="Yoshinaga Y."/>
            <person name="Zane M."/>
            <person name="Barry K."/>
            <person name="Grigoriev I.V."/>
            <person name="Spatafora J.W."/>
            <person name="Aimea M.C."/>
        </authorList>
    </citation>
    <scope>NUCLEOTIDE SEQUENCE [LARGE SCALE GENOMIC DNA]</scope>
    <source>
        <strain evidence="1 2">UBC 951</strain>
    </source>
</reference>
<evidence type="ECO:0000313" key="2">
    <source>
        <dbReference type="Proteomes" id="UP000027361"/>
    </source>
</evidence>
<evidence type="ECO:0000313" key="1">
    <source>
        <dbReference type="EMBL" id="KDN52772.1"/>
    </source>
</evidence>
<organism evidence="1 2">
    <name type="scientific">Tilletiaria anomala (strain ATCC 24038 / CBS 436.72 / UBC 951)</name>
    <dbReference type="NCBI Taxonomy" id="1037660"/>
    <lineage>
        <taxon>Eukaryota</taxon>
        <taxon>Fungi</taxon>
        <taxon>Dikarya</taxon>
        <taxon>Basidiomycota</taxon>
        <taxon>Ustilaginomycotina</taxon>
        <taxon>Exobasidiomycetes</taxon>
        <taxon>Georgefischeriales</taxon>
        <taxon>Tilletiariaceae</taxon>
        <taxon>Tilletiaria</taxon>
    </lineage>
</organism>
<gene>
    <name evidence="1" type="ORF">K437DRAFT_253695</name>
</gene>
<dbReference type="EMBL" id="JMSN01000006">
    <property type="protein sequence ID" value="KDN52772.1"/>
    <property type="molecule type" value="Genomic_DNA"/>
</dbReference>